<gene>
    <name evidence="3" type="ORF">B1B_05123</name>
</gene>
<dbReference type="InterPro" id="IPR050962">
    <property type="entry name" value="Phosphate-bind_PstS"/>
</dbReference>
<keyword evidence="3" id="KW-0449">Lipoprotein</keyword>
<evidence type="ECO:0000313" key="3">
    <source>
        <dbReference type="EMBL" id="EQD70224.1"/>
    </source>
</evidence>
<proteinExistence type="inferred from homology"/>
<feature type="non-terminal residue" evidence="3">
    <location>
        <position position="151"/>
    </location>
</feature>
<feature type="non-terminal residue" evidence="3">
    <location>
        <position position="1"/>
    </location>
</feature>
<sequence length="151" mass="15483">VVAIVALHRSDGSGDTFIFTQYLSKQVAAWRTGPGFGTTISFPAISNGLGENGNGGMVTGCQATPGCIAYVGVSYLTQALGDGLGYAAIANGLGQYLLPTPGSAETEAAGFTRATPANETISMIDGRIRGGYPIVNYEYAIVNKHQASAST</sequence>
<dbReference type="EMBL" id="AUZY01003221">
    <property type="protein sequence ID" value="EQD70224.1"/>
    <property type="molecule type" value="Genomic_DNA"/>
</dbReference>
<evidence type="ECO:0000259" key="2">
    <source>
        <dbReference type="Pfam" id="PF12849"/>
    </source>
</evidence>
<dbReference type="Pfam" id="PF12849">
    <property type="entry name" value="PBP_like_2"/>
    <property type="match status" value="1"/>
</dbReference>
<dbReference type="PANTHER" id="PTHR42996:SF1">
    <property type="entry name" value="PHOSPHATE-BINDING PROTEIN PSTS"/>
    <property type="match status" value="1"/>
</dbReference>
<dbReference type="SUPFAM" id="SSF53850">
    <property type="entry name" value="Periplasmic binding protein-like II"/>
    <property type="match status" value="1"/>
</dbReference>
<reference evidence="3" key="1">
    <citation type="submission" date="2013-08" db="EMBL/GenBank/DDBJ databases">
        <authorList>
            <person name="Mendez C."/>
            <person name="Richter M."/>
            <person name="Ferrer M."/>
            <person name="Sanchez J."/>
        </authorList>
    </citation>
    <scope>NUCLEOTIDE SEQUENCE</scope>
</reference>
<dbReference type="AlphaFoldDB" id="T1CP03"/>
<comment type="caution">
    <text evidence="3">The sequence shown here is derived from an EMBL/GenBank/DDBJ whole genome shotgun (WGS) entry which is preliminary data.</text>
</comment>
<feature type="domain" description="PBP" evidence="2">
    <location>
        <begin position="4"/>
        <end position="145"/>
    </location>
</feature>
<dbReference type="PANTHER" id="PTHR42996">
    <property type="entry name" value="PHOSPHATE-BINDING PROTEIN PSTS"/>
    <property type="match status" value="1"/>
</dbReference>
<dbReference type="InterPro" id="IPR024370">
    <property type="entry name" value="PBP_domain"/>
</dbReference>
<comment type="similarity">
    <text evidence="1">Belongs to the PstS family.</text>
</comment>
<organism evidence="3">
    <name type="scientific">mine drainage metagenome</name>
    <dbReference type="NCBI Taxonomy" id="410659"/>
    <lineage>
        <taxon>unclassified sequences</taxon>
        <taxon>metagenomes</taxon>
        <taxon>ecological metagenomes</taxon>
    </lineage>
</organism>
<protein>
    <submittedName>
        <fullName evidence="3">Periplasmic phosphate-binding lipoprotein pstS1</fullName>
    </submittedName>
</protein>
<accession>T1CP03</accession>
<dbReference type="Gene3D" id="3.40.190.10">
    <property type="entry name" value="Periplasmic binding protein-like II"/>
    <property type="match status" value="1"/>
</dbReference>
<evidence type="ECO:0000256" key="1">
    <source>
        <dbReference type="ARBA" id="ARBA00008725"/>
    </source>
</evidence>
<reference evidence="3" key="2">
    <citation type="journal article" date="2014" name="ISME J.">
        <title>Microbial stratification in low pH oxic and suboxic macroscopic growths along an acid mine drainage.</title>
        <authorList>
            <person name="Mendez-Garcia C."/>
            <person name="Mesa V."/>
            <person name="Sprenger R.R."/>
            <person name="Richter M."/>
            <person name="Diez M.S."/>
            <person name="Solano J."/>
            <person name="Bargiela R."/>
            <person name="Golyshina O.V."/>
            <person name="Manteca A."/>
            <person name="Ramos J.L."/>
            <person name="Gallego J.R."/>
            <person name="Llorente I."/>
            <person name="Martins Dos Santos V.A."/>
            <person name="Jensen O.N."/>
            <person name="Pelaez A.I."/>
            <person name="Sanchez J."/>
            <person name="Ferrer M."/>
        </authorList>
    </citation>
    <scope>NUCLEOTIDE SEQUENCE</scope>
</reference>
<name>T1CP03_9ZZZZ</name>